<evidence type="ECO:0000256" key="6">
    <source>
        <dbReference type="ARBA" id="ARBA00022692"/>
    </source>
</evidence>
<gene>
    <name evidence="14" type="ORF">J40TS1_20670</name>
</gene>
<dbReference type="InterPro" id="IPR036097">
    <property type="entry name" value="HisK_dim/P_sf"/>
</dbReference>
<protein>
    <recommendedName>
        <fullName evidence="3">histidine kinase</fullName>
        <ecNumber evidence="3">2.7.13.3</ecNumber>
    </recommendedName>
</protein>
<dbReference type="Pfam" id="PF02518">
    <property type="entry name" value="HATPase_c"/>
    <property type="match status" value="1"/>
</dbReference>
<dbReference type="GO" id="GO:0005524">
    <property type="term" value="F:ATP binding"/>
    <property type="evidence" value="ECO:0007669"/>
    <property type="project" value="UniProtKB-KW"/>
</dbReference>
<name>A0A919YMX5_9BACL</name>
<evidence type="ECO:0000256" key="3">
    <source>
        <dbReference type="ARBA" id="ARBA00012438"/>
    </source>
</evidence>
<dbReference type="Pfam" id="PF00512">
    <property type="entry name" value="HisKA"/>
    <property type="match status" value="1"/>
</dbReference>
<evidence type="ECO:0000256" key="8">
    <source>
        <dbReference type="ARBA" id="ARBA00022777"/>
    </source>
</evidence>
<dbReference type="PROSITE" id="PS50109">
    <property type="entry name" value="HIS_KIN"/>
    <property type="match status" value="1"/>
</dbReference>
<keyword evidence="12" id="KW-0472">Membrane</keyword>
<dbReference type="InterPro" id="IPR036890">
    <property type="entry name" value="HATPase_C_sf"/>
</dbReference>
<comment type="caution">
    <text evidence="14">The sequence shown here is derived from an EMBL/GenBank/DDBJ whole genome shotgun (WGS) entry which is preliminary data.</text>
</comment>
<keyword evidence="11" id="KW-0902">Two-component regulatory system</keyword>
<dbReference type="Gene3D" id="3.30.565.10">
    <property type="entry name" value="Histidine kinase-like ATPase, C-terminal domain"/>
    <property type="match status" value="1"/>
</dbReference>
<evidence type="ECO:0000256" key="9">
    <source>
        <dbReference type="ARBA" id="ARBA00022840"/>
    </source>
</evidence>
<evidence type="ECO:0000256" key="12">
    <source>
        <dbReference type="ARBA" id="ARBA00023136"/>
    </source>
</evidence>
<dbReference type="InterPro" id="IPR005467">
    <property type="entry name" value="His_kinase_dom"/>
</dbReference>
<evidence type="ECO:0000256" key="2">
    <source>
        <dbReference type="ARBA" id="ARBA00004141"/>
    </source>
</evidence>
<evidence type="ECO:0000256" key="4">
    <source>
        <dbReference type="ARBA" id="ARBA00022553"/>
    </source>
</evidence>
<dbReference type="PANTHER" id="PTHR45528">
    <property type="entry name" value="SENSOR HISTIDINE KINASE CPXA"/>
    <property type="match status" value="1"/>
</dbReference>
<evidence type="ECO:0000313" key="14">
    <source>
        <dbReference type="EMBL" id="GIP16425.1"/>
    </source>
</evidence>
<comment type="subcellular location">
    <subcellularLocation>
        <location evidence="2">Membrane</location>
        <topology evidence="2">Multi-pass membrane protein</topology>
    </subcellularLocation>
</comment>
<dbReference type="CDD" id="cd00075">
    <property type="entry name" value="HATPase"/>
    <property type="match status" value="1"/>
</dbReference>
<evidence type="ECO:0000313" key="15">
    <source>
        <dbReference type="Proteomes" id="UP000683139"/>
    </source>
</evidence>
<reference evidence="14" key="1">
    <citation type="submission" date="2021-03" db="EMBL/GenBank/DDBJ databases">
        <title>Antimicrobial resistance genes in bacteria isolated from Japanese honey, and their potential for conferring macrolide and lincosamide resistance in the American foulbrood pathogen Paenibacillus larvae.</title>
        <authorList>
            <person name="Okamoto M."/>
            <person name="Kumagai M."/>
            <person name="Kanamori H."/>
            <person name="Takamatsu D."/>
        </authorList>
    </citation>
    <scope>NUCLEOTIDE SEQUENCE</scope>
    <source>
        <strain evidence="14">J40TS1</strain>
    </source>
</reference>
<feature type="domain" description="Histidine kinase" evidence="13">
    <location>
        <begin position="88"/>
        <end position="297"/>
    </location>
</feature>
<comment type="catalytic activity">
    <reaction evidence="1">
        <text>ATP + protein L-histidine = ADP + protein N-phospho-L-histidine.</text>
        <dbReference type="EC" id="2.7.13.3"/>
    </reaction>
</comment>
<dbReference type="AlphaFoldDB" id="A0A919YMX5"/>
<organism evidence="14 15">
    <name type="scientific">Paenibacillus montaniterrae</name>
    <dbReference type="NCBI Taxonomy" id="429341"/>
    <lineage>
        <taxon>Bacteria</taxon>
        <taxon>Bacillati</taxon>
        <taxon>Bacillota</taxon>
        <taxon>Bacilli</taxon>
        <taxon>Bacillales</taxon>
        <taxon>Paenibacillaceae</taxon>
        <taxon>Paenibacillus</taxon>
    </lineage>
</organism>
<keyword evidence="8 14" id="KW-0418">Kinase</keyword>
<dbReference type="GO" id="GO:0005886">
    <property type="term" value="C:plasma membrane"/>
    <property type="evidence" value="ECO:0007669"/>
    <property type="project" value="TreeGrafter"/>
</dbReference>
<dbReference type="InterPro" id="IPR050398">
    <property type="entry name" value="HssS/ArlS-like"/>
</dbReference>
<evidence type="ECO:0000259" key="13">
    <source>
        <dbReference type="PROSITE" id="PS50109"/>
    </source>
</evidence>
<dbReference type="GO" id="GO:0000155">
    <property type="term" value="F:phosphorelay sensor kinase activity"/>
    <property type="evidence" value="ECO:0007669"/>
    <property type="project" value="InterPro"/>
</dbReference>
<dbReference type="SUPFAM" id="SSF47384">
    <property type="entry name" value="Homodimeric domain of signal transducing histidine kinase"/>
    <property type="match status" value="1"/>
</dbReference>
<dbReference type="InterPro" id="IPR003594">
    <property type="entry name" value="HATPase_dom"/>
</dbReference>
<dbReference type="CDD" id="cd00082">
    <property type="entry name" value="HisKA"/>
    <property type="match status" value="1"/>
</dbReference>
<dbReference type="SUPFAM" id="SSF55874">
    <property type="entry name" value="ATPase domain of HSP90 chaperone/DNA topoisomerase II/histidine kinase"/>
    <property type="match status" value="1"/>
</dbReference>
<keyword evidence="15" id="KW-1185">Reference proteome</keyword>
<keyword evidence="9" id="KW-0067">ATP-binding</keyword>
<dbReference type="Gene3D" id="1.10.287.130">
    <property type="match status" value="1"/>
</dbReference>
<evidence type="ECO:0000256" key="7">
    <source>
        <dbReference type="ARBA" id="ARBA00022741"/>
    </source>
</evidence>
<proteinExistence type="predicted"/>
<dbReference type="RefSeq" id="WP_213514677.1">
    <property type="nucleotide sequence ID" value="NZ_BOSE01000003.1"/>
</dbReference>
<evidence type="ECO:0000256" key="11">
    <source>
        <dbReference type="ARBA" id="ARBA00023012"/>
    </source>
</evidence>
<dbReference type="InterPro" id="IPR008358">
    <property type="entry name" value="Sig_transdc_His_kin/Pase_MprB"/>
</dbReference>
<keyword evidence="10" id="KW-1133">Transmembrane helix</keyword>
<dbReference type="InterPro" id="IPR003661">
    <property type="entry name" value="HisK_dim/P_dom"/>
</dbReference>
<dbReference type="PRINTS" id="PR01780">
    <property type="entry name" value="LANTIREGPROT"/>
</dbReference>
<dbReference type="PANTHER" id="PTHR45528:SF8">
    <property type="entry name" value="HISTIDINE KINASE"/>
    <property type="match status" value="1"/>
</dbReference>
<evidence type="ECO:0000256" key="5">
    <source>
        <dbReference type="ARBA" id="ARBA00022679"/>
    </source>
</evidence>
<dbReference type="SMART" id="SM00388">
    <property type="entry name" value="HisKA"/>
    <property type="match status" value="1"/>
</dbReference>
<dbReference type="SMART" id="SM00387">
    <property type="entry name" value="HATPase_c"/>
    <property type="match status" value="1"/>
</dbReference>
<dbReference type="EMBL" id="BOSE01000003">
    <property type="protein sequence ID" value="GIP16425.1"/>
    <property type="molecule type" value="Genomic_DNA"/>
</dbReference>
<dbReference type="Proteomes" id="UP000683139">
    <property type="component" value="Unassembled WGS sequence"/>
</dbReference>
<keyword evidence="7" id="KW-0547">Nucleotide-binding</keyword>
<keyword evidence="6" id="KW-0812">Transmembrane</keyword>
<keyword evidence="4" id="KW-0597">Phosphoprotein</keyword>
<dbReference type="EC" id="2.7.13.3" evidence="3"/>
<evidence type="ECO:0000256" key="10">
    <source>
        <dbReference type="ARBA" id="ARBA00022989"/>
    </source>
</evidence>
<evidence type="ECO:0000256" key="1">
    <source>
        <dbReference type="ARBA" id="ARBA00000085"/>
    </source>
</evidence>
<accession>A0A919YMX5</accession>
<sequence>MIIAVVLLSLGLIITLLFVLYSQLQLRHINRQLAKRLSEHTNQPISLQLMNAELNHLVANMNKCLKAEEMLRLESFQEEKRFKELISNISHDLRTPLTAIRGYQQLLEKGPLTEEQKQKLSLAQKHAKELERLIDQFFEYSYLTSAEPELHLEKINLTNLAIECIAMFVTQIEERQLFVSIEETGAVFVYADQEMCKRIVQNLVRNSIQHASGSTHVKLSVQQGYASLTFANAVTNSANLETDRLFDRFYTGSHHTSRKSTGLGLSIVRLLAEQMGGRASAVIKQSRLAVTVELPLS</sequence>
<keyword evidence="5" id="KW-0808">Transferase</keyword>